<dbReference type="InterPro" id="IPR036182">
    <property type="entry name" value="PCuAC_sf"/>
</dbReference>
<gene>
    <name evidence="2" type="ORF">TRIHO_18570</name>
</gene>
<dbReference type="OrthoDB" id="9796962at2"/>
<accession>A0A132BYJ4</accession>
<evidence type="ECO:0000313" key="2">
    <source>
        <dbReference type="EMBL" id="KUP93256.1"/>
    </source>
</evidence>
<dbReference type="Pfam" id="PF04314">
    <property type="entry name" value="PCuAC"/>
    <property type="match status" value="1"/>
</dbReference>
<feature type="chain" id="PRO_5007288632" description="Copper chaperone PCu(A)C" evidence="1">
    <location>
        <begin position="23"/>
        <end position="158"/>
    </location>
</feature>
<dbReference type="Proteomes" id="UP000068382">
    <property type="component" value="Unassembled WGS sequence"/>
</dbReference>
<keyword evidence="3" id="KW-1185">Reference proteome</keyword>
<dbReference type="EMBL" id="LPUY01000055">
    <property type="protein sequence ID" value="KUP93256.1"/>
    <property type="molecule type" value="Genomic_DNA"/>
</dbReference>
<dbReference type="InterPro" id="IPR007410">
    <property type="entry name" value="LpqE-like"/>
</dbReference>
<evidence type="ECO:0008006" key="4">
    <source>
        <dbReference type="Google" id="ProtNLM"/>
    </source>
</evidence>
<evidence type="ECO:0000313" key="3">
    <source>
        <dbReference type="Proteomes" id="UP000068382"/>
    </source>
</evidence>
<dbReference type="Gene3D" id="2.60.40.1890">
    <property type="entry name" value="PCu(A)C copper chaperone"/>
    <property type="match status" value="1"/>
</dbReference>
<keyword evidence="1" id="KW-0732">Signal</keyword>
<name>A0A132BYJ4_9RHOB</name>
<comment type="caution">
    <text evidence="2">The sequence shown here is derived from an EMBL/GenBank/DDBJ whole genome shotgun (WGS) entry which is preliminary data.</text>
</comment>
<organism evidence="2 3">
    <name type="scientific">Tritonibacter horizontis</name>
    <dbReference type="NCBI Taxonomy" id="1768241"/>
    <lineage>
        <taxon>Bacteria</taxon>
        <taxon>Pseudomonadati</taxon>
        <taxon>Pseudomonadota</taxon>
        <taxon>Alphaproteobacteria</taxon>
        <taxon>Rhodobacterales</taxon>
        <taxon>Paracoccaceae</taxon>
        <taxon>Tritonibacter</taxon>
    </lineage>
</organism>
<proteinExistence type="predicted"/>
<evidence type="ECO:0000256" key="1">
    <source>
        <dbReference type="SAM" id="SignalP"/>
    </source>
</evidence>
<dbReference type="PANTHER" id="PTHR36302:SF1">
    <property type="entry name" value="COPPER CHAPERONE PCU(A)C"/>
    <property type="match status" value="1"/>
</dbReference>
<dbReference type="PATRIC" id="fig|1768241.3.peg.1948"/>
<reference evidence="2 3" key="1">
    <citation type="submission" date="2015-12" db="EMBL/GenBank/DDBJ databases">
        <title>Genome sequence of the marine Rhodobacteraceae strain O3.65, Candidatus Tritonibacter horizontis.</title>
        <authorList>
            <person name="Poehlein A."/>
            <person name="Giebel H.A."/>
            <person name="Voget S."/>
            <person name="Brinkhoff T."/>
        </authorList>
    </citation>
    <scope>NUCLEOTIDE SEQUENCE [LARGE SCALE GENOMIC DNA]</scope>
    <source>
        <strain evidence="2 3">O3.65</strain>
    </source>
</reference>
<feature type="signal peptide" evidence="1">
    <location>
        <begin position="1"/>
        <end position="22"/>
    </location>
</feature>
<protein>
    <recommendedName>
        <fullName evidence="4">Copper chaperone PCu(A)C</fullName>
    </recommendedName>
</protein>
<dbReference type="PANTHER" id="PTHR36302">
    <property type="entry name" value="BLR7088 PROTEIN"/>
    <property type="match status" value="1"/>
</dbReference>
<sequence length="158" mass="17156">MSFKSFTLSLVATLALTTAASAEMASMMVHDAYARASNKMAGAAFMQIKNTTERDDRLLAVRSEVAKKVQLHTHAEDANGVMKMQHVEEGFEIPAGATHLLERGGDHVMFMGLNRELAEGDMIDLILVFEQAGEVSVTIPVDLHRAPQGHGDHATHSD</sequence>
<dbReference type="InterPro" id="IPR058248">
    <property type="entry name" value="Lxx211020-like"/>
</dbReference>
<dbReference type="RefSeq" id="WP_068242345.1">
    <property type="nucleotide sequence ID" value="NZ_LPUY01000055.1"/>
</dbReference>
<dbReference type="SUPFAM" id="SSF110087">
    <property type="entry name" value="DR1885-like metal-binding protein"/>
    <property type="match status" value="1"/>
</dbReference>
<dbReference type="AlphaFoldDB" id="A0A132BYJ4"/>